<dbReference type="OrthoDB" id="10162916at2759"/>
<comment type="caution">
    <text evidence="1">The sequence shown here is derived from an EMBL/GenBank/DDBJ whole genome shotgun (WGS) entry which is preliminary data.</text>
</comment>
<proteinExistence type="predicted"/>
<evidence type="ECO:0000313" key="1">
    <source>
        <dbReference type="EMBL" id="CAF1048585.1"/>
    </source>
</evidence>
<feature type="non-terminal residue" evidence="1">
    <location>
        <position position="106"/>
    </location>
</feature>
<accession>A0A814K8Y4</accession>
<dbReference type="Proteomes" id="UP000663879">
    <property type="component" value="Unassembled WGS sequence"/>
</dbReference>
<sequence>MGDFNADFFRKNPLDLIIQKFIKDHSLTPFDCLQTQKATFSYLKELKKRDNHMAFLDHVLIINFDKVLSPHCNIIDDVANLSDHRALTITFQIFTEPINNTIKKRE</sequence>
<name>A0A814K8Y4_9BILA</name>
<organism evidence="1 2">
    <name type="scientific">Brachionus calyciflorus</name>
    <dbReference type="NCBI Taxonomy" id="104777"/>
    <lineage>
        <taxon>Eukaryota</taxon>
        <taxon>Metazoa</taxon>
        <taxon>Spiralia</taxon>
        <taxon>Gnathifera</taxon>
        <taxon>Rotifera</taxon>
        <taxon>Eurotatoria</taxon>
        <taxon>Monogononta</taxon>
        <taxon>Pseudotrocha</taxon>
        <taxon>Ploima</taxon>
        <taxon>Brachionidae</taxon>
        <taxon>Brachionus</taxon>
    </lineage>
</organism>
<keyword evidence="2" id="KW-1185">Reference proteome</keyword>
<evidence type="ECO:0008006" key="3">
    <source>
        <dbReference type="Google" id="ProtNLM"/>
    </source>
</evidence>
<evidence type="ECO:0000313" key="2">
    <source>
        <dbReference type="Proteomes" id="UP000663879"/>
    </source>
</evidence>
<dbReference type="SUPFAM" id="SSF56219">
    <property type="entry name" value="DNase I-like"/>
    <property type="match status" value="1"/>
</dbReference>
<dbReference type="AlphaFoldDB" id="A0A814K8Y4"/>
<dbReference type="InterPro" id="IPR036691">
    <property type="entry name" value="Endo/exonu/phosph_ase_sf"/>
</dbReference>
<reference evidence="1" key="1">
    <citation type="submission" date="2021-02" db="EMBL/GenBank/DDBJ databases">
        <authorList>
            <person name="Nowell W R."/>
        </authorList>
    </citation>
    <scope>NUCLEOTIDE SEQUENCE</scope>
    <source>
        <strain evidence="1">Ploen Becks lab</strain>
    </source>
</reference>
<dbReference type="EMBL" id="CAJNOC010005307">
    <property type="protein sequence ID" value="CAF1048585.1"/>
    <property type="molecule type" value="Genomic_DNA"/>
</dbReference>
<gene>
    <name evidence="1" type="ORF">OXX778_LOCUS18710</name>
</gene>
<protein>
    <recommendedName>
        <fullName evidence="3">Endonuclease/exonuclease/phosphatase domain-containing protein</fullName>
    </recommendedName>
</protein>